<evidence type="ECO:0000259" key="9">
    <source>
        <dbReference type="PROSITE" id="PS50011"/>
    </source>
</evidence>
<dbReference type="GO" id="GO:0038066">
    <property type="term" value="P:p38MAPK cascade"/>
    <property type="evidence" value="ECO:0007669"/>
    <property type="project" value="EnsemblFungi"/>
</dbReference>
<dbReference type="GO" id="GO:0001402">
    <property type="term" value="P:signal transduction involved in filamentous growth"/>
    <property type="evidence" value="ECO:0007669"/>
    <property type="project" value="EnsemblFungi"/>
</dbReference>
<evidence type="ECO:0000256" key="7">
    <source>
        <dbReference type="PROSITE-ProRule" id="PRU10141"/>
    </source>
</evidence>
<dbReference type="InterPro" id="IPR017441">
    <property type="entry name" value="Protein_kinase_ATP_BS"/>
</dbReference>
<dbReference type="PANTHER" id="PTHR11584">
    <property type="entry name" value="SERINE/THREONINE PROTEIN KINASE"/>
    <property type="match status" value="1"/>
</dbReference>
<evidence type="ECO:0000256" key="6">
    <source>
        <dbReference type="ARBA" id="ARBA00022840"/>
    </source>
</evidence>
<keyword evidence="6 7" id="KW-0067">ATP-binding</keyword>
<dbReference type="GO" id="GO:0007232">
    <property type="term" value="P:osmosensory signaling pathway via Sho1 osmosensor"/>
    <property type="evidence" value="ECO:0007669"/>
    <property type="project" value="EnsemblFungi"/>
</dbReference>
<dbReference type="PROSITE" id="PS50011">
    <property type="entry name" value="PROTEIN_KINASE_DOM"/>
    <property type="match status" value="1"/>
</dbReference>
<dbReference type="GO" id="GO:0042802">
    <property type="term" value="F:identical protein binding"/>
    <property type="evidence" value="ECO:0007669"/>
    <property type="project" value="EnsemblFungi"/>
</dbReference>
<dbReference type="PROSITE" id="PS00107">
    <property type="entry name" value="PROTEIN_KINASE_ATP"/>
    <property type="match status" value="1"/>
</dbReference>
<dbReference type="GeneID" id="34520327"/>
<dbReference type="GO" id="GO:0001403">
    <property type="term" value="P:invasive growth in response to glucose limitation"/>
    <property type="evidence" value="ECO:0007669"/>
    <property type="project" value="EnsemblFungi"/>
</dbReference>
<dbReference type="PROSITE" id="PS00108">
    <property type="entry name" value="PROTEIN_KINASE_ST"/>
    <property type="match status" value="1"/>
</dbReference>
<dbReference type="PANTHER" id="PTHR11584:SF369">
    <property type="entry name" value="MITOGEN-ACTIVATED PROTEIN KINASE KINASE KINASE 19-RELATED"/>
    <property type="match status" value="1"/>
</dbReference>
<keyword evidence="2" id="KW-0723">Serine/threonine-protein kinase</keyword>
<dbReference type="STRING" id="1382522.W6MLF6"/>
<proteinExistence type="inferred from homology"/>
<feature type="compositionally biased region" description="Low complexity" evidence="8">
    <location>
        <begin position="549"/>
        <end position="566"/>
    </location>
</feature>
<dbReference type="GO" id="GO:0071507">
    <property type="term" value="P:pheromone response MAPK cascade"/>
    <property type="evidence" value="ECO:0007669"/>
    <property type="project" value="EnsemblFungi"/>
</dbReference>
<keyword evidence="5" id="KW-0418">Kinase</keyword>
<dbReference type="GO" id="GO:0004709">
    <property type="term" value="F:MAP kinase kinase kinase activity"/>
    <property type="evidence" value="ECO:0007669"/>
    <property type="project" value="EnsemblFungi"/>
</dbReference>
<dbReference type="Gene3D" id="1.10.510.10">
    <property type="entry name" value="Transferase(Phosphotransferase) domain 1"/>
    <property type="match status" value="1"/>
</dbReference>
<dbReference type="GO" id="GO:0005524">
    <property type="term" value="F:ATP binding"/>
    <property type="evidence" value="ECO:0007669"/>
    <property type="project" value="UniProtKB-UniRule"/>
</dbReference>
<reference evidence="10" key="1">
    <citation type="submission" date="2013-12" db="EMBL/GenBank/DDBJ databases">
        <authorList>
            <person name="Genoscope - CEA"/>
        </authorList>
    </citation>
    <scope>NUCLEOTIDE SEQUENCE</scope>
    <source>
        <strain evidence="10">CBS 1993</strain>
    </source>
</reference>
<name>W6MLF6_9ASCO</name>
<dbReference type="GO" id="GO:0005737">
    <property type="term" value="C:cytoplasm"/>
    <property type="evidence" value="ECO:0007669"/>
    <property type="project" value="EnsemblFungi"/>
</dbReference>
<dbReference type="Proteomes" id="UP000019384">
    <property type="component" value="Unassembled WGS sequence"/>
</dbReference>
<gene>
    <name evidence="10" type="ORF">KUCA_T00002920001</name>
</gene>
<dbReference type="InterPro" id="IPR011009">
    <property type="entry name" value="Kinase-like_dom_sf"/>
</dbReference>
<dbReference type="Pfam" id="PF00069">
    <property type="entry name" value="Pkinase"/>
    <property type="match status" value="1"/>
</dbReference>
<evidence type="ECO:0000256" key="5">
    <source>
        <dbReference type="ARBA" id="ARBA00022777"/>
    </source>
</evidence>
<dbReference type="GO" id="GO:0071474">
    <property type="term" value="P:cellular hyperosmotic response"/>
    <property type="evidence" value="ECO:0007669"/>
    <property type="project" value="EnsemblFungi"/>
</dbReference>
<dbReference type="Gene3D" id="3.10.20.90">
    <property type="entry name" value="Phosphatidylinositol 3-kinase Catalytic Subunit, Chain A, domain 1"/>
    <property type="match status" value="1"/>
</dbReference>
<evidence type="ECO:0000256" key="4">
    <source>
        <dbReference type="ARBA" id="ARBA00022741"/>
    </source>
</evidence>
<keyword evidence="11" id="KW-1185">Reference proteome</keyword>
<dbReference type="HOGENOM" id="CLU_003051_2_0_1"/>
<dbReference type="SMART" id="SM01304">
    <property type="entry name" value="Ras_bdg_2"/>
    <property type="match status" value="1"/>
</dbReference>
<dbReference type="SUPFAM" id="SSF56112">
    <property type="entry name" value="Protein kinase-like (PK-like)"/>
    <property type="match status" value="1"/>
</dbReference>
<feature type="binding site" evidence="7">
    <location>
        <position position="415"/>
    </location>
    <ligand>
        <name>ATP</name>
        <dbReference type="ChEBI" id="CHEBI:30616"/>
    </ligand>
</feature>
<evidence type="ECO:0000256" key="8">
    <source>
        <dbReference type="SAM" id="MobiDB-lite"/>
    </source>
</evidence>
<protein>
    <recommendedName>
        <fullName evidence="9">Protein kinase domain-containing protein</fullName>
    </recommendedName>
</protein>
<dbReference type="AlphaFoldDB" id="W6MLF6"/>
<dbReference type="EMBL" id="HG793127">
    <property type="protein sequence ID" value="CDK26943.1"/>
    <property type="molecule type" value="Genomic_DNA"/>
</dbReference>
<comment type="similarity">
    <text evidence="1">Belongs to the protein kinase superfamily. STE Ser/Thr protein kinase family. MAP kinase kinase kinase subfamily.</text>
</comment>
<dbReference type="GO" id="GO:0032093">
    <property type="term" value="F:SAM domain binding"/>
    <property type="evidence" value="ECO:0007669"/>
    <property type="project" value="EnsemblFungi"/>
</dbReference>
<accession>W6MLF6</accession>
<dbReference type="FunFam" id="1.10.510.10:FF:000334">
    <property type="entry name" value="Serine/threonine-protein kinase STE11"/>
    <property type="match status" value="1"/>
</dbReference>
<feature type="region of interest" description="Disordered" evidence="8">
    <location>
        <begin position="169"/>
        <end position="215"/>
    </location>
</feature>
<dbReference type="GO" id="GO:0000196">
    <property type="term" value="P:cell integrity MAPK cascade"/>
    <property type="evidence" value="ECO:0007669"/>
    <property type="project" value="EnsemblFungi"/>
</dbReference>
<evidence type="ECO:0000313" key="11">
    <source>
        <dbReference type="Proteomes" id="UP000019384"/>
    </source>
</evidence>
<dbReference type="Pfam" id="PF14847">
    <property type="entry name" value="Ras_bdg_2"/>
    <property type="match status" value="1"/>
</dbReference>
<evidence type="ECO:0000256" key="1">
    <source>
        <dbReference type="ARBA" id="ARBA00006529"/>
    </source>
</evidence>
<feature type="domain" description="Protein kinase" evidence="9">
    <location>
        <begin position="386"/>
        <end position="666"/>
    </location>
</feature>
<dbReference type="SMART" id="SM00220">
    <property type="entry name" value="S_TKc"/>
    <property type="match status" value="1"/>
</dbReference>
<dbReference type="RefSeq" id="XP_022458939.1">
    <property type="nucleotide sequence ID" value="XM_022603211.1"/>
</dbReference>
<feature type="region of interest" description="Disordered" evidence="8">
    <location>
        <begin position="542"/>
        <end position="566"/>
    </location>
</feature>
<keyword evidence="4 7" id="KW-0547">Nucleotide-binding</keyword>
<dbReference type="GO" id="GO:0007124">
    <property type="term" value="P:pseudohyphal growth"/>
    <property type="evidence" value="ECO:0007669"/>
    <property type="project" value="EnsemblFungi"/>
</dbReference>
<dbReference type="InterPro" id="IPR000719">
    <property type="entry name" value="Prot_kinase_dom"/>
</dbReference>
<organism evidence="10 11">
    <name type="scientific">Kuraishia capsulata CBS 1993</name>
    <dbReference type="NCBI Taxonomy" id="1382522"/>
    <lineage>
        <taxon>Eukaryota</taxon>
        <taxon>Fungi</taxon>
        <taxon>Dikarya</taxon>
        <taxon>Ascomycota</taxon>
        <taxon>Saccharomycotina</taxon>
        <taxon>Pichiomycetes</taxon>
        <taxon>Pichiales</taxon>
        <taxon>Pichiaceae</taxon>
        <taxon>Kuraishia</taxon>
    </lineage>
</organism>
<evidence type="ECO:0000256" key="3">
    <source>
        <dbReference type="ARBA" id="ARBA00022679"/>
    </source>
</evidence>
<dbReference type="InterPro" id="IPR029458">
    <property type="entry name" value="Ras-bd_By2"/>
</dbReference>
<evidence type="ECO:0000313" key="10">
    <source>
        <dbReference type="EMBL" id="CDK26943.1"/>
    </source>
</evidence>
<dbReference type="OrthoDB" id="266718at2759"/>
<evidence type="ECO:0000256" key="2">
    <source>
        <dbReference type="ARBA" id="ARBA00022527"/>
    </source>
</evidence>
<dbReference type="FunFam" id="3.30.200.20:FF:000387">
    <property type="entry name" value="Serine/threonine-protein kinase STE11"/>
    <property type="match status" value="1"/>
</dbReference>
<keyword evidence="3" id="KW-0808">Transferase</keyword>
<reference evidence="10" key="2">
    <citation type="submission" date="2014-02" db="EMBL/GenBank/DDBJ databases">
        <title>Complete DNA sequence of /Kuraishia capsulata/ illustrates novel genomic features among budding yeasts (/Saccharomycotina/).</title>
        <authorList>
            <person name="Morales L."/>
            <person name="Noel B."/>
            <person name="Porcel B."/>
            <person name="Marcet-Houben M."/>
            <person name="Hullo M-F."/>
            <person name="Sacerdot C."/>
            <person name="Tekaia F."/>
            <person name="Leh-Louis V."/>
            <person name="Despons L."/>
            <person name="Khanna V."/>
            <person name="Aury J-M."/>
            <person name="Barbe V."/>
            <person name="Couloux A."/>
            <person name="Labadie K."/>
            <person name="Pelletier E."/>
            <person name="Souciet J-L."/>
            <person name="Boekhout T."/>
            <person name="Gabaldon T."/>
            <person name="Wincker P."/>
            <person name="Dujon B."/>
        </authorList>
    </citation>
    <scope>NUCLEOTIDE SEQUENCE</scope>
    <source>
        <strain evidence="10">CBS 1993</strain>
    </source>
</reference>
<dbReference type="InterPro" id="IPR008271">
    <property type="entry name" value="Ser/Thr_kinase_AS"/>
</dbReference>
<sequence length="675" mass="74120">MVPDLDYSALKEIGVPKVGDRLRLLLAIQQASMDRLRSHVPIDVLMDFKVNSSDAPLASRSGEDIRGESTITPADDSEAVKNTMTVITQDGATKKVSVAGCFNAMSIKRKALKKLGIKSSSSLWDAYVTDREGVPRLMFDVELVTVCHSADRIEKHRIILCPKMEKPSTIARETSRRQIEKSLSLGNRTKRDGKRKAQDENTGKTGLRSFFGQRPPSQLISTNLAEYFPDSRPNQLQETMRNSVRLSARMSRIMPNGALAGSRASMFSNSSQPISLVSSRLSVYHSGAAPSVGEVIVNNANAIDSILADDASIADQYDTIRPVISQTSAQSGPKLSAAMTAPDMSDRASSVIELLDENDDLDEMVNEDYDLMEQLSLEEESGPQRWHKGARIGAGSFGTVYLGLNSLTGELMAVKQVEIPSEGSKTEQHKRMMIDALKMEMTLLRDLNHPNIVRYLGSSSDSANLNIFLEYIPGGSVSSMLNTYGPFEEPLIRSFVSQILIGLQYLHSKNIIHRDIKGANILIDINGTVKISDFGISKRVEGVSETSTPTDGPSASDGSGSTSTTNRRASLQGSVYWMAPEVVKQSIYTDKADVWSLGCLIVEMYTGKHPFPNYSQMQAIFKIGTHTIPDIPAWATDDARRFLGVSFELDHTKRPSAAQLLQHAFLKPLLMPKLE</sequence>